<keyword evidence="1" id="KW-0175">Coiled coil</keyword>
<dbReference type="AlphaFoldDB" id="A0A5B7CEU1"/>
<protein>
    <recommendedName>
        <fullName evidence="4">NAB domain-containing protein</fullName>
    </recommendedName>
</protein>
<dbReference type="PANTHER" id="PTHR32258">
    <property type="entry name" value="PROTEIN NETWORKED 4A"/>
    <property type="match status" value="1"/>
</dbReference>
<dbReference type="InterPro" id="IPR051861">
    <property type="entry name" value="NET_actin-binding_domain"/>
</dbReference>
<reference evidence="5" key="1">
    <citation type="submission" date="2019-08" db="EMBL/GenBank/DDBJ databases">
        <title>Reference gene set and small RNA set construction with multiple tissues from Davidia involucrata Baill.</title>
        <authorList>
            <person name="Yang H."/>
            <person name="Zhou C."/>
            <person name="Li G."/>
            <person name="Wang J."/>
            <person name="Gao P."/>
            <person name="Wang M."/>
            <person name="Wang R."/>
            <person name="Zhao Y."/>
        </authorList>
    </citation>
    <scope>NUCLEOTIDE SEQUENCE</scope>
    <source>
        <tissue evidence="5">Mixed with DoveR01_LX</tissue>
    </source>
</reference>
<dbReference type="PANTHER" id="PTHR32258:SF26">
    <property type="entry name" value="KINASE INTERACTING (KIP1-LIKE) FAMILY PROTEIN"/>
    <property type="match status" value="1"/>
</dbReference>
<feature type="domain" description="NAB" evidence="4">
    <location>
        <begin position="14"/>
        <end position="100"/>
    </location>
</feature>
<evidence type="ECO:0000256" key="3">
    <source>
        <dbReference type="SAM" id="MobiDB-lite"/>
    </source>
</evidence>
<evidence type="ECO:0000313" key="5">
    <source>
        <dbReference type="EMBL" id="MPA77923.1"/>
    </source>
</evidence>
<name>A0A5B7CEU1_DAVIN</name>
<comment type="similarity">
    <text evidence="2">Belongs to the NET family.</text>
</comment>
<proteinExistence type="inferred from homology"/>
<dbReference type="Pfam" id="PF07765">
    <property type="entry name" value="KIP1"/>
    <property type="match status" value="1"/>
</dbReference>
<organism evidence="5">
    <name type="scientific">Davidia involucrata</name>
    <name type="common">Dove tree</name>
    <dbReference type="NCBI Taxonomy" id="16924"/>
    <lineage>
        <taxon>Eukaryota</taxon>
        <taxon>Viridiplantae</taxon>
        <taxon>Streptophyta</taxon>
        <taxon>Embryophyta</taxon>
        <taxon>Tracheophyta</taxon>
        <taxon>Spermatophyta</taxon>
        <taxon>Magnoliopsida</taxon>
        <taxon>eudicotyledons</taxon>
        <taxon>Gunneridae</taxon>
        <taxon>Pentapetalae</taxon>
        <taxon>asterids</taxon>
        <taxon>Cornales</taxon>
        <taxon>Nyssaceae</taxon>
        <taxon>Davidia</taxon>
    </lineage>
</organism>
<dbReference type="PROSITE" id="PS51774">
    <property type="entry name" value="NAB"/>
    <property type="match status" value="1"/>
</dbReference>
<dbReference type="EMBL" id="GHES01047364">
    <property type="protein sequence ID" value="MPA77923.1"/>
    <property type="molecule type" value="Transcribed_RNA"/>
</dbReference>
<feature type="region of interest" description="Disordered" evidence="3">
    <location>
        <begin position="284"/>
        <end position="319"/>
    </location>
</feature>
<evidence type="ECO:0000259" key="4">
    <source>
        <dbReference type="PROSITE" id="PS51774"/>
    </source>
</evidence>
<evidence type="ECO:0000256" key="1">
    <source>
        <dbReference type="ARBA" id="ARBA00023054"/>
    </source>
</evidence>
<accession>A0A5B7CEU1</accession>
<evidence type="ECO:0000256" key="2">
    <source>
        <dbReference type="ARBA" id="ARBA00038006"/>
    </source>
</evidence>
<gene>
    <name evidence="5" type="ORF">Din_047364</name>
</gene>
<sequence>MEGKMRTEKAGAAMAASNQSRIVGRFCKPSWLLSIISDLEEGMKMLALNLLPEEDIADNTFAQRAEAYYRERPQLLALLQDLYNGYISLADRYSETLAKQQQQRSSHQIPFAHFDVYCGEEDENGSSTSSGTGLVQVDSDAESSLSYQPLIPGGSGSLDEIVAELVMKSVEYDMMVHEVEQRWRKTDELQKSLLEVLESERLILLNENARLGYRVTALVEENKGLASESLFIKRKAGELARCVLKMKEDRMLSHKIEDLQGQIYGLEKRNKEYYQQLLLIKRDHHQPQEENNNKTSTRRKKKQNVGVEHGPKGGSGRRGSKWWDRVKNFDLFLPCGPHPNFICC</sequence>
<dbReference type="GO" id="GO:0003779">
    <property type="term" value="F:actin binding"/>
    <property type="evidence" value="ECO:0007669"/>
    <property type="project" value="InterPro"/>
</dbReference>
<dbReference type="InterPro" id="IPR011684">
    <property type="entry name" value="NAB"/>
</dbReference>